<dbReference type="Pfam" id="PF00577">
    <property type="entry name" value="Usher"/>
    <property type="match status" value="1"/>
</dbReference>
<dbReference type="EMBL" id="CP093379">
    <property type="protein sequence ID" value="UNM96027.1"/>
    <property type="molecule type" value="Genomic_DNA"/>
</dbReference>
<keyword evidence="2" id="KW-1185">Reference proteome</keyword>
<protein>
    <submittedName>
        <fullName evidence="1">Fimbria/pilus outer membrane usher protein</fullName>
    </submittedName>
</protein>
<dbReference type="PANTHER" id="PTHR30451:SF4">
    <property type="entry name" value="OUTER MEMBRANE USHER PROTEIN YQIG-RELATED"/>
    <property type="match status" value="1"/>
</dbReference>
<evidence type="ECO:0000313" key="1">
    <source>
        <dbReference type="EMBL" id="UNM96027.1"/>
    </source>
</evidence>
<dbReference type="Gene3D" id="2.60.40.2610">
    <property type="entry name" value="Outer membrane usher protein FimD, plug domain"/>
    <property type="match status" value="1"/>
</dbReference>
<dbReference type="InterPro" id="IPR042186">
    <property type="entry name" value="FimD_plug_dom"/>
</dbReference>
<evidence type="ECO:0000313" key="2">
    <source>
        <dbReference type="Proteomes" id="UP000829542"/>
    </source>
</evidence>
<dbReference type="PANTHER" id="PTHR30451">
    <property type="entry name" value="OUTER MEMBRANE USHER PROTEIN"/>
    <property type="match status" value="1"/>
</dbReference>
<proteinExistence type="predicted"/>
<sequence length="409" mass="45173">MYISSRRNKSRNKFFSGDISYGLTSDISVFGGIQHTTNSEFQAVNLGLGLNLHQFGAISFDVTHSKSDIKGLNDRRTGQSYRFNYAKKFSAGTTLNFAGYRFSSSGFRGVSDYISLKQHIRPENSGMTSHQPYYEKNRVSVSVSQYIEPADIYISKTISTEIYWNRPGNNSSYNILIGKTIKTPGLFENTSLNLSLSQDKYDGGDNDKIIALFVTIPLGEDRDSLSYNGGYSSSSKRIDQQVRYNNHGLGGDYSIDVNTNNKRDFSGSIDYSLTGYYNTNTRYGTATTSFNHTKNYDSVRAGYNGSMTLTQHRLATHGAAYGPETSRLILDAGAPNVQLGNDSSKLKSNTFGLIGVPSVSPYSFVSYSVNNDNLPNDVQITDSVVNLAVDTGAIAYLSLGEFVEKQHYQ</sequence>
<name>A0ABY3WZH6_9GAMM</name>
<organism evidence="1 2">
    <name type="scientific">Ignatzschineria rhizosphaerae</name>
    <dbReference type="NCBI Taxonomy" id="2923279"/>
    <lineage>
        <taxon>Bacteria</taxon>
        <taxon>Pseudomonadati</taxon>
        <taxon>Pseudomonadota</taxon>
        <taxon>Gammaproteobacteria</taxon>
        <taxon>Cardiobacteriales</taxon>
        <taxon>Ignatzschineriaceae</taxon>
        <taxon>Ignatzschineria</taxon>
    </lineage>
</organism>
<dbReference type="RefSeq" id="WP_242148904.1">
    <property type="nucleotide sequence ID" value="NZ_CP093379.1"/>
</dbReference>
<accession>A0ABY3WZH6</accession>
<gene>
    <name evidence="1" type="ORF">MMG00_12625</name>
</gene>
<reference evidence="1 2" key="1">
    <citation type="submission" date="2022-03" db="EMBL/GenBank/DDBJ databases">
        <title>Ignatzschineria rhizosphaerae HR5S32.</title>
        <authorList>
            <person name="Sun J.Q."/>
            <person name="Feng J.Y."/>
        </authorList>
    </citation>
    <scope>NUCLEOTIDE SEQUENCE [LARGE SCALE GENOMIC DNA]</scope>
    <source>
        <strain evidence="1 2">HR5S32</strain>
    </source>
</reference>
<dbReference type="Proteomes" id="UP000829542">
    <property type="component" value="Chromosome"/>
</dbReference>
<dbReference type="InterPro" id="IPR000015">
    <property type="entry name" value="Fimb_usher"/>
</dbReference>